<feature type="region of interest" description="Disordered" evidence="1">
    <location>
        <begin position="1"/>
        <end position="22"/>
    </location>
</feature>
<evidence type="ECO:0000313" key="3">
    <source>
        <dbReference type="EMBL" id="OSD00793.1"/>
    </source>
</evidence>
<dbReference type="CDD" id="cd18186">
    <property type="entry name" value="BTB_POZ_ZBTB_KLHL-like"/>
    <property type="match status" value="1"/>
</dbReference>
<sequence>MSSSSTDTSVTPALNAPQAPLPQYTSLPPPLKWDPCIRFPDGDVTLVAEGFAFRLHQGMLASQSEVFESWFAGPRLNIPHPHHIGWLDGQPLVALRPFDTAHDFREVLMAIYGVMRLESVTTYSVAAGLRRFAHAYRMTTLADAVHDLLDPTFPTDIHGWDAPSASRVSFDLGAKQAIEAYNLSKFTKDRHALAAVYRCAQLREADLRKGTKRLDGTPEVLAAHDLRTVLKARSLLKQLGARALRESRAIRAVGGPDCVRMRCQEAFGRGILPIKEDAAELANGHVASRWADKEIAWAQRWEMICPRCAEHARAEHLRIREALWEAFARSVGLPQAGSLAG</sequence>
<organism evidence="3 4">
    <name type="scientific">Trametes coccinea (strain BRFM310)</name>
    <name type="common">Pycnoporus coccineus</name>
    <dbReference type="NCBI Taxonomy" id="1353009"/>
    <lineage>
        <taxon>Eukaryota</taxon>
        <taxon>Fungi</taxon>
        <taxon>Dikarya</taxon>
        <taxon>Basidiomycota</taxon>
        <taxon>Agaricomycotina</taxon>
        <taxon>Agaricomycetes</taxon>
        <taxon>Polyporales</taxon>
        <taxon>Polyporaceae</taxon>
        <taxon>Trametes</taxon>
    </lineage>
</organism>
<dbReference type="Proteomes" id="UP000193067">
    <property type="component" value="Unassembled WGS sequence"/>
</dbReference>
<feature type="compositionally biased region" description="Polar residues" evidence="1">
    <location>
        <begin position="1"/>
        <end position="11"/>
    </location>
</feature>
<dbReference type="Gene3D" id="3.30.710.10">
    <property type="entry name" value="Potassium Channel Kv1.1, Chain A"/>
    <property type="match status" value="1"/>
</dbReference>
<feature type="compositionally biased region" description="Low complexity" evidence="1">
    <location>
        <begin position="12"/>
        <end position="22"/>
    </location>
</feature>
<name>A0A1Y2IJQ7_TRAC3</name>
<dbReference type="InterPro" id="IPR000210">
    <property type="entry name" value="BTB/POZ_dom"/>
</dbReference>
<dbReference type="InterPro" id="IPR011333">
    <property type="entry name" value="SKP1/BTB/POZ_sf"/>
</dbReference>
<accession>A0A1Y2IJQ7</accession>
<feature type="domain" description="BTB" evidence="2">
    <location>
        <begin position="42"/>
        <end position="112"/>
    </location>
</feature>
<evidence type="ECO:0000256" key="1">
    <source>
        <dbReference type="SAM" id="MobiDB-lite"/>
    </source>
</evidence>
<dbReference type="OrthoDB" id="3204157at2759"/>
<dbReference type="EMBL" id="KZ084116">
    <property type="protein sequence ID" value="OSD00793.1"/>
    <property type="molecule type" value="Genomic_DNA"/>
</dbReference>
<proteinExistence type="predicted"/>
<reference evidence="3 4" key="1">
    <citation type="journal article" date="2015" name="Biotechnol. Biofuels">
        <title>Enhanced degradation of softwood versus hardwood by the white-rot fungus Pycnoporus coccineus.</title>
        <authorList>
            <person name="Couturier M."/>
            <person name="Navarro D."/>
            <person name="Chevret D."/>
            <person name="Henrissat B."/>
            <person name="Piumi F."/>
            <person name="Ruiz-Duenas F.J."/>
            <person name="Martinez A.T."/>
            <person name="Grigoriev I.V."/>
            <person name="Riley R."/>
            <person name="Lipzen A."/>
            <person name="Berrin J.G."/>
            <person name="Master E.R."/>
            <person name="Rosso M.N."/>
        </authorList>
    </citation>
    <scope>NUCLEOTIDE SEQUENCE [LARGE SCALE GENOMIC DNA]</scope>
    <source>
        <strain evidence="3 4">BRFM310</strain>
    </source>
</reference>
<dbReference type="PROSITE" id="PS50097">
    <property type="entry name" value="BTB"/>
    <property type="match status" value="1"/>
</dbReference>
<evidence type="ECO:0000259" key="2">
    <source>
        <dbReference type="PROSITE" id="PS50097"/>
    </source>
</evidence>
<dbReference type="AlphaFoldDB" id="A0A1Y2IJQ7"/>
<gene>
    <name evidence="3" type="ORF">PYCCODRAFT_665627</name>
</gene>
<dbReference type="SUPFAM" id="SSF54695">
    <property type="entry name" value="POZ domain"/>
    <property type="match status" value="1"/>
</dbReference>
<dbReference type="STRING" id="1353009.A0A1Y2IJQ7"/>
<evidence type="ECO:0000313" key="4">
    <source>
        <dbReference type="Proteomes" id="UP000193067"/>
    </source>
</evidence>
<keyword evidence="4" id="KW-1185">Reference proteome</keyword>
<protein>
    <recommendedName>
        <fullName evidence="2">BTB domain-containing protein</fullName>
    </recommendedName>
</protein>